<reference evidence="2" key="1">
    <citation type="submission" date="2016-11" db="UniProtKB">
        <authorList>
            <consortium name="WormBaseParasite"/>
        </authorList>
    </citation>
    <scope>IDENTIFICATION</scope>
    <source>
        <strain evidence="2">KR3021</strain>
    </source>
</reference>
<dbReference type="WBParaSite" id="RSKR_0000262200.1">
    <property type="protein sequence ID" value="RSKR_0000262200.1"/>
    <property type="gene ID" value="RSKR_0000262200"/>
</dbReference>
<evidence type="ECO:0000313" key="2">
    <source>
        <dbReference type="WBParaSite" id="RSKR_0000262200.1"/>
    </source>
</evidence>
<organism evidence="1 2">
    <name type="scientific">Rhabditophanes sp. KR3021</name>
    <dbReference type="NCBI Taxonomy" id="114890"/>
    <lineage>
        <taxon>Eukaryota</taxon>
        <taxon>Metazoa</taxon>
        <taxon>Ecdysozoa</taxon>
        <taxon>Nematoda</taxon>
        <taxon>Chromadorea</taxon>
        <taxon>Rhabditida</taxon>
        <taxon>Tylenchina</taxon>
        <taxon>Panagrolaimomorpha</taxon>
        <taxon>Strongyloidoidea</taxon>
        <taxon>Alloionematidae</taxon>
        <taxon>Rhabditophanes</taxon>
    </lineage>
</organism>
<proteinExistence type="predicted"/>
<protein>
    <submittedName>
        <fullName evidence="2">DUF148 domain-containing protein</fullName>
    </submittedName>
</protein>
<name>A0AC35TP67_9BILA</name>
<dbReference type="Proteomes" id="UP000095286">
    <property type="component" value="Unplaced"/>
</dbReference>
<sequence length="169" mass="18536">MKLLVVTIALAASAMAFPIDEQTFNGEINISNAPLSLTQNLSADCKNGVEAIFRDEDQTRARLEEQLEAYFGNCSDEDKAIYATFKKDKAQEEERVYNLIDAAVGAAALTDTQSALYSKMKFIYDDKNTSLNLMEAAINDARNAASEEDRDVLDNLIVKALTNNGDAPV</sequence>
<evidence type="ECO:0000313" key="1">
    <source>
        <dbReference type="Proteomes" id="UP000095286"/>
    </source>
</evidence>
<accession>A0AC35TP67</accession>